<dbReference type="PANTHER" id="PTHR47559">
    <property type="entry name" value="OS03G0844900 PROTEIN"/>
    <property type="match status" value="1"/>
</dbReference>
<sequence length="151" mass="16465">MPKGVVRTFKVIGVPPKSGGKAPSGPLLSARQCDLDVLWERAEQLREVSVQHKENLRVTVEGANSGGLLSRFNGLSLFVPVSQLEKKGANEWWTEQDMMAHFAGQEVSLAVLEVTRASRKVVCSVVKAKENNDLRRLEVGSLITGTRAGNI</sequence>
<protein>
    <submittedName>
        <fullName evidence="1">30S ribosomal S1</fullName>
    </submittedName>
</protein>
<evidence type="ECO:0000313" key="2">
    <source>
        <dbReference type="Proteomes" id="UP000239899"/>
    </source>
</evidence>
<dbReference type="OrthoDB" id="511015at2759"/>
<dbReference type="SUPFAM" id="SSF50249">
    <property type="entry name" value="Nucleic acid-binding proteins"/>
    <property type="match status" value="1"/>
</dbReference>
<dbReference type="AlphaFoldDB" id="A0A2P6TDE9"/>
<comment type="caution">
    <text evidence="1">The sequence shown here is derived from an EMBL/GenBank/DDBJ whole genome shotgun (WGS) entry which is preliminary data.</text>
</comment>
<gene>
    <name evidence="1" type="ORF">C2E21_8799</name>
</gene>
<dbReference type="EMBL" id="LHPG02000022">
    <property type="protein sequence ID" value="PRW20678.1"/>
    <property type="molecule type" value="Genomic_DNA"/>
</dbReference>
<dbReference type="PANTHER" id="PTHR47559:SF1">
    <property type="entry name" value="OS03G0844900 PROTEIN"/>
    <property type="match status" value="1"/>
</dbReference>
<dbReference type="InterPro" id="IPR012340">
    <property type="entry name" value="NA-bd_OB-fold"/>
</dbReference>
<organism evidence="1 2">
    <name type="scientific">Chlorella sorokiniana</name>
    <name type="common">Freshwater green alga</name>
    <dbReference type="NCBI Taxonomy" id="3076"/>
    <lineage>
        <taxon>Eukaryota</taxon>
        <taxon>Viridiplantae</taxon>
        <taxon>Chlorophyta</taxon>
        <taxon>core chlorophytes</taxon>
        <taxon>Trebouxiophyceae</taxon>
        <taxon>Chlorellales</taxon>
        <taxon>Chlorellaceae</taxon>
        <taxon>Chlorella clade</taxon>
        <taxon>Chlorella</taxon>
    </lineage>
</organism>
<proteinExistence type="predicted"/>
<dbReference type="Proteomes" id="UP000239899">
    <property type="component" value="Unassembled WGS sequence"/>
</dbReference>
<dbReference type="InterPro" id="IPR052757">
    <property type="entry name" value="Ribosomal_protein_S1"/>
</dbReference>
<keyword evidence="2" id="KW-1185">Reference proteome</keyword>
<accession>A0A2P6TDE9</accession>
<dbReference type="STRING" id="3076.A0A2P6TDE9"/>
<reference evidence="1 2" key="1">
    <citation type="journal article" date="2018" name="Plant J.">
        <title>Genome sequences of Chlorella sorokiniana UTEX 1602 and Micractinium conductrix SAG 241.80: implications to maltose excretion by a green alga.</title>
        <authorList>
            <person name="Arriola M.B."/>
            <person name="Velmurugan N."/>
            <person name="Zhang Y."/>
            <person name="Plunkett M.H."/>
            <person name="Hondzo H."/>
            <person name="Barney B.M."/>
        </authorList>
    </citation>
    <scope>NUCLEOTIDE SEQUENCE [LARGE SCALE GENOMIC DNA]</scope>
    <source>
        <strain evidence="2">UTEX 1602</strain>
    </source>
</reference>
<evidence type="ECO:0000313" key="1">
    <source>
        <dbReference type="EMBL" id="PRW20678.1"/>
    </source>
</evidence>
<dbReference type="Gene3D" id="2.40.50.140">
    <property type="entry name" value="Nucleic acid-binding proteins"/>
    <property type="match status" value="1"/>
</dbReference>
<name>A0A2P6TDE9_CHLSO</name>